<keyword evidence="1" id="KW-1185">Reference proteome</keyword>
<sequence>MALIILNTPNYYFMFDDFSQFYNIPLRSEETFAFGYGINEFRHMPKEPHKVPIKLVEGSSSDCTIDFYFSGSGKSCLIGLSLQIASYEDNLLNNQNKRKELVYGENVNLGEEEMENCRKAKELIVLKKECIQVF</sequence>
<dbReference type="AlphaFoldDB" id="A0A1I8B703"/>
<organism evidence="1 2">
    <name type="scientific">Meloidogyne hapla</name>
    <name type="common">Root-knot nematode worm</name>
    <dbReference type="NCBI Taxonomy" id="6305"/>
    <lineage>
        <taxon>Eukaryota</taxon>
        <taxon>Metazoa</taxon>
        <taxon>Ecdysozoa</taxon>
        <taxon>Nematoda</taxon>
        <taxon>Chromadorea</taxon>
        <taxon>Rhabditida</taxon>
        <taxon>Tylenchina</taxon>
        <taxon>Tylenchomorpha</taxon>
        <taxon>Tylenchoidea</taxon>
        <taxon>Meloidogynidae</taxon>
        <taxon>Meloidogyninae</taxon>
        <taxon>Meloidogyne</taxon>
    </lineage>
</organism>
<evidence type="ECO:0000313" key="1">
    <source>
        <dbReference type="Proteomes" id="UP000095281"/>
    </source>
</evidence>
<dbReference type="Proteomes" id="UP000095281">
    <property type="component" value="Unplaced"/>
</dbReference>
<evidence type="ECO:0000313" key="2">
    <source>
        <dbReference type="WBParaSite" id="MhA1_Contig150.frz3.gene15"/>
    </source>
</evidence>
<accession>A0A1I8B703</accession>
<proteinExistence type="predicted"/>
<protein>
    <submittedName>
        <fullName evidence="2">Uncharacterized protein</fullName>
    </submittedName>
</protein>
<name>A0A1I8B703_MELHA</name>
<reference evidence="2" key="1">
    <citation type="submission" date="2016-11" db="UniProtKB">
        <authorList>
            <consortium name="WormBaseParasite"/>
        </authorList>
    </citation>
    <scope>IDENTIFICATION</scope>
</reference>
<dbReference type="WBParaSite" id="MhA1_Contig150.frz3.gene15">
    <property type="protein sequence ID" value="MhA1_Contig150.frz3.gene15"/>
    <property type="gene ID" value="MhA1_Contig150.frz3.gene15"/>
</dbReference>